<protein>
    <submittedName>
        <fullName evidence="2">Uncharacterized protein</fullName>
    </submittedName>
</protein>
<reference evidence="2 3" key="1">
    <citation type="submission" date="2019-05" db="EMBL/GenBank/DDBJ databases">
        <title>Another draft genome of Portunus trituberculatus and its Hox gene families provides insights of decapod evolution.</title>
        <authorList>
            <person name="Jeong J.-H."/>
            <person name="Song I."/>
            <person name="Kim S."/>
            <person name="Choi T."/>
            <person name="Kim D."/>
            <person name="Ryu S."/>
            <person name="Kim W."/>
        </authorList>
    </citation>
    <scope>NUCLEOTIDE SEQUENCE [LARGE SCALE GENOMIC DNA]</scope>
    <source>
        <tissue evidence="2">Muscle</tissue>
    </source>
</reference>
<dbReference type="EMBL" id="VSRR010094740">
    <property type="protein sequence ID" value="MPC93394.1"/>
    <property type="molecule type" value="Genomic_DNA"/>
</dbReference>
<sequence>MLPLRQNKSAPPPSGTIEAALPGTPCTKEVLQVPHWWLSLTTTGTTTPGQPSVPHCDVTSEPSTNPARHNKRTDVAILTRVTD</sequence>
<feature type="region of interest" description="Disordered" evidence="1">
    <location>
        <begin position="43"/>
        <end position="72"/>
    </location>
</feature>
<evidence type="ECO:0000313" key="3">
    <source>
        <dbReference type="Proteomes" id="UP000324222"/>
    </source>
</evidence>
<accession>A0A5B7JM40</accession>
<feature type="region of interest" description="Disordered" evidence="1">
    <location>
        <begin position="1"/>
        <end position="23"/>
    </location>
</feature>
<dbReference type="Proteomes" id="UP000324222">
    <property type="component" value="Unassembled WGS sequence"/>
</dbReference>
<keyword evidence="3" id="KW-1185">Reference proteome</keyword>
<comment type="caution">
    <text evidence="2">The sequence shown here is derived from an EMBL/GenBank/DDBJ whole genome shotgun (WGS) entry which is preliminary data.</text>
</comment>
<evidence type="ECO:0000313" key="2">
    <source>
        <dbReference type="EMBL" id="MPC93394.1"/>
    </source>
</evidence>
<name>A0A5B7JM40_PORTR</name>
<gene>
    <name evidence="2" type="ORF">E2C01_088520</name>
</gene>
<evidence type="ECO:0000256" key="1">
    <source>
        <dbReference type="SAM" id="MobiDB-lite"/>
    </source>
</evidence>
<organism evidence="2 3">
    <name type="scientific">Portunus trituberculatus</name>
    <name type="common">Swimming crab</name>
    <name type="synonym">Neptunus trituberculatus</name>
    <dbReference type="NCBI Taxonomy" id="210409"/>
    <lineage>
        <taxon>Eukaryota</taxon>
        <taxon>Metazoa</taxon>
        <taxon>Ecdysozoa</taxon>
        <taxon>Arthropoda</taxon>
        <taxon>Crustacea</taxon>
        <taxon>Multicrustacea</taxon>
        <taxon>Malacostraca</taxon>
        <taxon>Eumalacostraca</taxon>
        <taxon>Eucarida</taxon>
        <taxon>Decapoda</taxon>
        <taxon>Pleocyemata</taxon>
        <taxon>Brachyura</taxon>
        <taxon>Eubrachyura</taxon>
        <taxon>Portunoidea</taxon>
        <taxon>Portunidae</taxon>
        <taxon>Portuninae</taxon>
        <taxon>Portunus</taxon>
    </lineage>
</organism>
<proteinExistence type="predicted"/>
<dbReference type="AlphaFoldDB" id="A0A5B7JM40"/>